<reference evidence="5" key="1">
    <citation type="submission" date="2020-05" db="EMBL/GenBank/DDBJ databases">
        <authorList>
            <person name="Chiriac C."/>
            <person name="Salcher M."/>
            <person name="Ghai R."/>
            <person name="Kavagutti S V."/>
        </authorList>
    </citation>
    <scope>NUCLEOTIDE SEQUENCE</scope>
</reference>
<gene>
    <name evidence="5" type="ORF">UFOPK3967_02070</name>
</gene>
<dbReference type="InterPro" id="IPR028081">
    <property type="entry name" value="Leu-bd"/>
</dbReference>
<evidence type="ECO:0000259" key="4">
    <source>
        <dbReference type="Pfam" id="PF13458"/>
    </source>
</evidence>
<dbReference type="AlphaFoldDB" id="A0A6J7PRE5"/>
<dbReference type="PANTHER" id="PTHR47151:SF2">
    <property type="entry name" value="AMINO ACID BINDING PROTEIN"/>
    <property type="match status" value="1"/>
</dbReference>
<keyword evidence="1" id="KW-0813">Transport</keyword>
<dbReference type="InterPro" id="IPR000709">
    <property type="entry name" value="Leu_Ile_Val-bd"/>
</dbReference>
<dbReference type="PROSITE" id="PS51257">
    <property type="entry name" value="PROKAR_LIPOPROTEIN"/>
    <property type="match status" value="1"/>
</dbReference>
<dbReference type="InterPro" id="IPR028082">
    <property type="entry name" value="Peripla_BP_I"/>
</dbReference>
<evidence type="ECO:0000313" key="5">
    <source>
        <dbReference type="EMBL" id="CAB5007818.1"/>
    </source>
</evidence>
<dbReference type="Gene3D" id="3.40.50.2300">
    <property type="match status" value="2"/>
</dbReference>
<keyword evidence="2" id="KW-0732">Signal</keyword>
<dbReference type="CDD" id="cd06342">
    <property type="entry name" value="PBP1_ABC_LIVBP-like"/>
    <property type="match status" value="1"/>
</dbReference>
<proteinExistence type="predicted"/>
<evidence type="ECO:0000256" key="1">
    <source>
        <dbReference type="ARBA" id="ARBA00022448"/>
    </source>
</evidence>
<organism evidence="5">
    <name type="scientific">freshwater metagenome</name>
    <dbReference type="NCBI Taxonomy" id="449393"/>
    <lineage>
        <taxon>unclassified sequences</taxon>
        <taxon>metagenomes</taxon>
        <taxon>ecological metagenomes</taxon>
    </lineage>
</organism>
<keyword evidence="3" id="KW-0029">Amino-acid transport</keyword>
<feature type="domain" description="Leucine-binding protein" evidence="4">
    <location>
        <begin position="43"/>
        <end position="391"/>
    </location>
</feature>
<name>A0A6J7PRE5_9ZZZZ</name>
<dbReference type="GO" id="GO:0006865">
    <property type="term" value="P:amino acid transport"/>
    <property type="evidence" value="ECO:0007669"/>
    <property type="project" value="UniProtKB-KW"/>
</dbReference>
<dbReference type="PANTHER" id="PTHR47151">
    <property type="entry name" value="LEU/ILE/VAL-BINDING ABC TRANSPORTER SUBUNIT"/>
    <property type="match status" value="1"/>
</dbReference>
<accession>A0A6J7PRE5</accession>
<dbReference type="PRINTS" id="PR00337">
    <property type="entry name" value="LEUILEVALBP"/>
</dbReference>
<dbReference type="Pfam" id="PF13458">
    <property type="entry name" value="Peripla_BP_6"/>
    <property type="match status" value="1"/>
</dbReference>
<dbReference type="EMBL" id="CAFBOS010000143">
    <property type="protein sequence ID" value="CAB5007818.1"/>
    <property type="molecule type" value="Genomic_DNA"/>
</dbReference>
<sequence>MMERVLRRLTCSLATLATLVLVAAACSDDGGSSSTEGSSTKVVALGVLAPIDGGLTDFGRGIRNSVELAVREANAAKAVPGWTISVNAVDDSSDPKKGVTAVAGLIADKNVAAVVGPYNSGVALAVLPALSKANLALLSPSNTLTSLTLGDNAASSKRPYPNYFRLIGSDARQGVFLAAQAIKLGYKKAAVVSETKAAGKGQADAFATAYKAAGGTVTLQQTVPDGATDFAGFITAASATSPDVVFFGGEYIVAAALRTQSAGKLNVPLMGGDGMKDAAFISKAGAAATGSLASSVGFPAQMMAGAPAFAKAYSDAKFAEPPSDYGIYAYDAAKAIIRTLPASLKGATTPEAARAAVVKALGGITFDGASGSVAFDTFGDPKTASFTLYKVTGTDWVAQ</sequence>
<evidence type="ECO:0000256" key="2">
    <source>
        <dbReference type="ARBA" id="ARBA00022729"/>
    </source>
</evidence>
<dbReference type="SUPFAM" id="SSF53822">
    <property type="entry name" value="Periplasmic binding protein-like I"/>
    <property type="match status" value="1"/>
</dbReference>
<protein>
    <submittedName>
        <fullName evidence="5">Unannotated protein</fullName>
    </submittedName>
</protein>
<evidence type="ECO:0000256" key="3">
    <source>
        <dbReference type="ARBA" id="ARBA00022970"/>
    </source>
</evidence>